<dbReference type="Proteomes" id="UP000251431">
    <property type="component" value="Unassembled WGS sequence"/>
</dbReference>
<organism evidence="2 3">
    <name type="scientific">Lysinibacillus capsici</name>
    <dbReference type="NCBI Taxonomy" id="2115968"/>
    <lineage>
        <taxon>Bacteria</taxon>
        <taxon>Bacillati</taxon>
        <taxon>Bacillota</taxon>
        <taxon>Bacilli</taxon>
        <taxon>Bacillales</taxon>
        <taxon>Bacillaceae</taxon>
        <taxon>Lysinibacillus</taxon>
    </lineage>
</organism>
<protein>
    <submittedName>
        <fullName evidence="2">Uncharacterized protein</fullName>
    </submittedName>
</protein>
<dbReference type="AlphaFoldDB" id="A0A2X0XSI5"/>
<proteinExistence type="predicted"/>
<evidence type="ECO:0000313" key="3">
    <source>
        <dbReference type="Proteomes" id="UP000251431"/>
    </source>
</evidence>
<keyword evidence="1" id="KW-0812">Transmembrane</keyword>
<gene>
    <name evidence="2" type="ORF">NCTC7582_03525</name>
</gene>
<accession>A0A2X0XSI5</accession>
<dbReference type="EMBL" id="UAQE01000001">
    <property type="protein sequence ID" value="SPU00726.1"/>
    <property type="molecule type" value="Genomic_DNA"/>
</dbReference>
<reference evidence="2 3" key="1">
    <citation type="submission" date="2018-06" db="EMBL/GenBank/DDBJ databases">
        <authorList>
            <consortium name="Pathogen Informatics"/>
            <person name="Doyle S."/>
        </authorList>
    </citation>
    <scope>NUCLEOTIDE SEQUENCE [LARGE SCALE GENOMIC DNA]</scope>
    <source>
        <strain evidence="2 3">NCTC7582</strain>
    </source>
</reference>
<evidence type="ECO:0000313" key="2">
    <source>
        <dbReference type="EMBL" id="SPU00726.1"/>
    </source>
</evidence>
<feature type="transmembrane region" description="Helical" evidence="1">
    <location>
        <begin position="12"/>
        <end position="33"/>
    </location>
</feature>
<keyword evidence="1" id="KW-0472">Membrane</keyword>
<evidence type="ECO:0000256" key="1">
    <source>
        <dbReference type="SAM" id="Phobius"/>
    </source>
</evidence>
<name>A0A2X0XSI5_9BACI</name>
<keyword evidence="1" id="KW-1133">Transmembrane helix</keyword>
<sequence length="176" mass="20755">MKRTIRKSKLNKAVFILLIISILLNIFLVASWANNNARKQEYFIYNLNQKLYELNLAINKQKENDWQDPQVLINQIEKIRVVIVDSVITNNFASSVLNDGEKEMLRRIFNFLEPLPKTDLFEVEEWDEADTEYIIRIGKVLSLSNYTTNSFPKQNWNTIVKQWAQLDKSLAIEFNQ</sequence>
<dbReference type="RefSeq" id="WP_233436331.1">
    <property type="nucleotide sequence ID" value="NZ_UAQE01000001.1"/>
</dbReference>